<dbReference type="GO" id="GO:0043709">
    <property type="term" value="P:cell adhesion involved in single-species biofilm formation"/>
    <property type="evidence" value="ECO:0007669"/>
    <property type="project" value="TreeGrafter"/>
</dbReference>
<evidence type="ECO:0000313" key="4">
    <source>
        <dbReference type="Proteomes" id="UP000001726"/>
    </source>
</evidence>
<organism evidence="3 4">
    <name type="scientific">Erwinia tasmaniensis (strain DSM 17950 / CFBP 7177 / CIP 109463 / NCPPB 4357 / Et1/99)</name>
    <dbReference type="NCBI Taxonomy" id="465817"/>
    <lineage>
        <taxon>Bacteria</taxon>
        <taxon>Pseudomonadati</taxon>
        <taxon>Pseudomonadota</taxon>
        <taxon>Gammaproteobacteria</taxon>
        <taxon>Enterobacterales</taxon>
        <taxon>Erwiniaceae</taxon>
        <taxon>Erwinia</taxon>
    </lineage>
</organism>
<dbReference type="KEGG" id="eta:ETA_02640"/>
<dbReference type="InterPro" id="IPR050263">
    <property type="entry name" value="Bact_Fimbrial_Adh_Pro"/>
</dbReference>
<accession>B2VGY8</accession>
<keyword evidence="4" id="KW-1185">Reference proteome</keyword>
<evidence type="ECO:0000256" key="1">
    <source>
        <dbReference type="SAM" id="SignalP"/>
    </source>
</evidence>
<sequence>MKIKETWAVAPRVTLAAVVLFLAFSASAVTSTVEVKVTVVAPPPCTINDNQSIDVDFGSNIIANKVDGSEYLKTVEYNLDCQNGPSNAMKLSIRGNSTTFNTSALQTNINDFGIALRANGQPLVINDWIKFTYPDKPVLQAVPVKKAGATLTGGDFSAGATLMVYYQ</sequence>
<dbReference type="SUPFAM" id="SSF49401">
    <property type="entry name" value="Bacterial adhesins"/>
    <property type="match status" value="1"/>
</dbReference>
<feature type="chain" id="PRO_5002781705" evidence="1">
    <location>
        <begin position="29"/>
        <end position="167"/>
    </location>
</feature>
<dbReference type="Proteomes" id="UP000001726">
    <property type="component" value="Chromosome"/>
</dbReference>
<dbReference type="InterPro" id="IPR008966">
    <property type="entry name" value="Adhesion_dom_sf"/>
</dbReference>
<gene>
    <name evidence="3" type="primary">mrfE</name>
    <name evidence="3" type="ordered locus">ETA_02640</name>
</gene>
<feature type="signal peptide" evidence="1">
    <location>
        <begin position="1"/>
        <end position="28"/>
    </location>
</feature>
<dbReference type="GO" id="GO:0009289">
    <property type="term" value="C:pilus"/>
    <property type="evidence" value="ECO:0007669"/>
    <property type="project" value="InterPro"/>
</dbReference>
<dbReference type="HOGENOM" id="CLU_114111_2_1_6"/>
<evidence type="ECO:0000313" key="3">
    <source>
        <dbReference type="EMBL" id="CAO95310.1"/>
    </source>
</evidence>
<dbReference type="InterPro" id="IPR036937">
    <property type="entry name" value="Adhesion_dom_fimbrial_sf"/>
</dbReference>
<dbReference type="InterPro" id="IPR000259">
    <property type="entry name" value="Adhesion_dom_fimbrial"/>
</dbReference>
<dbReference type="PANTHER" id="PTHR33420">
    <property type="entry name" value="FIMBRIAL SUBUNIT ELFA-RELATED"/>
    <property type="match status" value="1"/>
</dbReference>
<dbReference type="EMBL" id="CU468135">
    <property type="protein sequence ID" value="CAO95310.1"/>
    <property type="molecule type" value="Genomic_DNA"/>
</dbReference>
<dbReference type="RefSeq" id="WP_012440030.1">
    <property type="nucleotide sequence ID" value="NC_010694.1"/>
</dbReference>
<protein>
    <submittedName>
        <fullName evidence="3">MrfE protein</fullName>
    </submittedName>
</protein>
<name>B2VGY8_ERWT9</name>
<dbReference type="Gene3D" id="2.60.40.1090">
    <property type="entry name" value="Fimbrial-type adhesion domain"/>
    <property type="match status" value="1"/>
</dbReference>
<reference evidence="3 4" key="1">
    <citation type="journal article" date="2008" name="Environ. Microbiol.">
        <title>The genome of Erwinia tasmaniensis strain Et1/99, a non-pathogenic bacterium in the genus Erwinia.</title>
        <authorList>
            <person name="Kube M."/>
            <person name="Migdoll A.M."/>
            <person name="Mueller I."/>
            <person name="Kuhl H."/>
            <person name="Beck A."/>
            <person name="Reinhardt R."/>
            <person name="Geider K."/>
        </authorList>
    </citation>
    <scope>NUCLEOTIDE SEQUENCE [LARGE SCALE GENOMIC DNA]</scope>
    <source>
        <strain evidence="4">DSM 17950 / CFBP 7177 / CIP 109463 / NCPPB 4357 / Et1/99</strain>
    </source>
</reference>
<dbReference type="PANTHER" id="PTHR33420:SF34">
    <property type="entry name" value="MINOR FIMBRIAL SUBUNIT"/>
    <property type="match status" value="1"/>
</dbReference>
<proteinExistence type="predicted"/>
<dbReference type="AlphaFoldDB" id="B2VGY8"/>
<evidence type="ECO:0000259" key="2">
    <source>
        <dbReference type="Pfam" id="PF00419"/>
    </source>
</evidence>
<dbReference type="STRING" id="465817.ETA_02640"/>
<dbReference type="Pfam" id="PF00419">
    <property type="entry name" value="Fimbrial"/>
    <property type="match status" value="1"/>
</dbReference>
<feature type="domain" description="Fimbrial-type adhesion" evidence="2">
    <location>
        <begin position="34"/>
        <end position="167"/>
    </location>
</feature>
<keyword evidence="1" id="KW-0732">Signal</keyword>
<dbReference type="eggNOG" id="COG3539">
    <property type="taxonomic scope" value="Bacteria"/>
</dbReference>